<reference evidence="1" key="1">
    <citation type="submission" date="2022-09" db="EMBL/GenBank/DDBJ databases">
        <authorList>
            <person name="Li Z.-J."/>
        </authorList>
    </citation>
    <scope>NUCLEOTIDE SEQUENCE</scope>
    <source>
        <strain evidence="1">TGB10</strain>
        <plasmid evidence="1">unnamed</plasmid>
    </source>
</reference>
<dbReference type="PANTHER" id="PTHR37031">
    <property type="entry name" value="METALLOPHOSPHATASE BINDING DOMAIN PROTEIN"/>
    <property type="match status" value="1"/>
</dbReference>
<dbReference type="InterPro" id="IPR038607">
    <property type="entry name" value="PhoD-like_sf"/>
</dbReference>
<keyword evidence="2" id="KW-1185">Reference proteome</keyword>
<evidence type="ECO:0000313" key="2">
    <source>
        <dbReference type="Proteomes" id="UP001164676"/>
    </source>
</evidence>
<sequence length="665" mass="75964">MPRWQTDRKRKRTLNPDASSLPRFIAGPMLRRTTQHEVVVWAVLSTPPDEGTLSVFDDQTLLAAMPLSSAQQFRAGKHAWVVLAHLRCAHGFPLDAPLRYDILLDQKPLSEWIPDLLYEGERSPHFVIPSQANHLAHGSCRHPHHQCDDALVTLDDKLANEEMSQWPDILIMSGDQIYADDVATPMLQRIRALITRLDLKNEYFDAAPIAHCRELDTHPDGFLNRTKLLPAQRARYGSLFERLKGRALPIFTSQTTSNHLISFAEHFAMYLLVWSPEAWRITNTASVALNRTLTPQQQSRYQREEQALTHFQHGLTQVRRLFAHLSTYMIFDDHDITDDWNITVGWEQAAYQQPFSRRIIGNGLFAYWLCQGWGNDPKQFDPSFITLATASQFGQSGDDPNDSAHDAMIETLLRFEHWHYNVPTTPCVVVLDTRTRRWRSESSMNRPSGLMDWEALMDFQHDLLKHDSAVIVSAAPMFGVKFIEVLQRIAIWLGKPTIVDAENWMAHPGSANTLLSIFRHQRTPTNYVILSGDVHYSFAYDIRIRFRTNSPRLWQITASGFKNNFPEPLLSICEWCDRILFSPRSPFNWLTKRKRMRIDRRDPDTAGPKRLVNASAVGLVTLQPDGSPHTISLLTADGKTIHFPDKKAAKAVEPSIPPLDPNQAD</sequence>
<keyword evidence="1" id="KW-0614">Plasmid</keyword>
<gene>
    <name evidence="1" type="ORF">N7E60_17310</name>
</gene>
<dbReference type="EMBL" id="CP114585">
    <property type="protein sequence ID" value="WBA16485.1"/>
    <property type="molecule type" value="Genomic_DNA"/>
</dbReference>
<geneLocation type="plasmid" evidence="1 2">
    <name>unnamed</name>
</geneLocation>
<proteinExistence type="predicted"/>
<dbReference type="InterPro" id="IPR029052">
    <property type="entry name" value="Metallo-depent_PP-like"/>
</dbReference>
<dbReference type="Proteomes" id="UP001164676">
    <property type="component" value="Plasmid unnamed"/>
</dbReference>
<dbReference type="PANTHER" id="PTHR37031:SF2">
    <property type="entry name" value="PHOD-LIKE PHOSPHATASE METALLOPHOSPHATASE DOMAIN-CONTAINING PROTEIN"/>
    <property type="match status" value="1"/>
</dbReference>
<name>A0ABY7LLX7_9GAMM</name>
<organism evidence="1 2">
    <name type="scientific">Salinivibrio proteolyticus</name>
    <dbReference type="NCBI Taxonomy" id="334715"/>
    <lineage>
        <taxon>Bacteria</taxon>
        <taxon>Pseudomonadati</taxon>
        <taxon>Pseudomonadota</taxon>
        <taxon>Gammaproteobacteria</taxon>
        <taxon>Vibrionales</taxon>
        <taxon>Vibrionaceae</taxon>
        <taxon>Salinivibrio</taxon>
    </lineage>
</organism>
<dbReference type="Gene3D" id="3.60.21.70">
    <property type="entry name" value="PhoD-like phosphatase"/>
    <property type="match status" value="1"/>
</dbReference>
<accession>A0ABY7LLX7</accession>
<protein>
    <submittedName>
        <fullName evidence="1">Alkaline phosphatase family protein</fullName>
    </submittedName>
</protein>
<evidence type="ECO:0000313" key="1">
    <source>
        <dbReference type="EMBL" id="WBA16485.1"/>
    </source>
</evidence>
<dbReference type="SUPFAM" id="SSF56300">
    <property type="entry name" value="Metallo-dependent phosphatases"/>
    <property type="match status" value="1"/>
</dbReference>